<evidence type="ECO:0000313" key="3">
    <source>
        <dbReference type="Proteomes" id="UP001221757"/>
    </source>
</evidence>
<evidence type="ECO:0000313" key="2">
    <source>
        <dbReference type="EMBL" id="KAJ7693183.1"/>
    </source>
</evidence>
<sequence length="1456" mass="161369">MIKIIHLQNVHIKSLTNPHDDLPEDAPMFAQIIIDGTIFLQTVLVESAESHTWKLDFECEIPPAIPIFSFALLRFSKTAGIRLLGSLEIRRGQVLNCVRAKMGEVIDNLLWNQPFIIQNVVFDRRLNRVNPNGPLLQFTAEFSVSVAAPIESSFIQVDNLDGSAYRASPSDQFSTVGTVKHHGIESDLQQMHNTMETQDFLELWVMHERILLLSHSNKNRPRYLYFLGDIFLGHYKISWAMEVLNQAICAYSDAVRDEPGSAIWSAALGSALSQRFERLGNIVDLNQSVSKLEAAVEAIPNDHPTRVALLNNTGNALLSRFERLGELSDLNRSILRFKATIALTHDGNPAKPTLFSNLGDSLLSRYQRLGELTDVDQAVVMFETAVALTAEGHPDKPLYLSRLGRSLLRRFEQVGDPTDINRSVVMLEATVKFTPDNHPHRASRLGNLGDSLLRRYEQLGALADIDRSIVVFETAAGITQNGQLQKASCLNHLGQSRLRRYERFGNLTDVDQAVEMLKAAIELTPDDHPNKHAPLNNLGKSLLCRYEQLGELTDMHQAVAMFEAAVGCTPDDDPTKPVGLNNLGGAFFRRFERLGNLSDLNQSMQLFEAAVRLVPEGHQNKPAWLKNLADSHLMRFKRIGERRDISQAVDMFEAAVRLTPEGHPDKPSYLIRLADSLDDRFVRFGDLTDLDKSAAMLEAAVGLTPDDHPDKILFMGHLSNSLLHRFQRLGDLSDIKRSVSVLESAVALTPSSHSALPVQLNSLGISLRHLFERLGNLTDLDRSVKVLEAAVALTPNDHPSKHSRLNNLGSSLICRFELLGDPADIAQASAMLGIAVKLIPEGDPERASAITNFANCFFRRFQQLDDITDIDNAVFLWQTSLELTPDGHRDKPSRLINLAGSLLHRFEQLGHPDDFNKMILHLTCAASAPTAPAHMRFSASTQWAQHAHIHHHQSILCAYGTAIDRLQELAWLGLSISDRHYQILLAGRVVREAASAAIEAHEYTKAVEWLDQGRSIIWGQVLSLRTPIDDLRKAHPELAEELISLSNQLETAGLRSSEVEEPDGSLNPQECHALAHRREQVVKQIRNLTGFESFLLPKKISELSLAAQIGPVVLSNISRYRCDALILMPDAGNDLIHVPLLDFTLSMALSLVGSLGSLVQGAVRSDRLDGFREGQMLPEEEFARILSELWIRIVRPVLDGLAFTTPTRDPGRIWWHIRGNEAFGSKLSDFFISSYTPSLTALIEGFRARDESKEGLQILAVAQPSAHRQDYIPGTLEEIDHIKRLAGAQNPVVCLAEGLATVDSVREGMKKSRWAHFACHGVQDIFNPTKSALLLAGDSRLTLSSIIQLSLQNADLAFLSACQTATGAKNLEDESVHLTAGMLLAGYRGVIGTMWSIMDKDGPKVASDVYAHLFKTSPPDSTKAAEALHLAVRNLHEEAGGNKSFAHWVPFIHVGI</sequence>
<dbReference type="Proteomes" id="UP001221757">
    <property type="component" value="Unassembled WGS sequence"/>
</dbReference>
<dbReference type="Gene3D" id="1.25.40.10">
    <property type="entry name" value="Tetratricopeptide repeat domain"/>
    <property type="match status" value="4"/>
</dbReference>
<proteinExistence type="predicted"/>
<dbReference type="EMBL" id="JARKIE010000047">
    <property type="protein sequence ID" value="KAJ7693183.1"/>
    <property type="molecule type" value="Genomic_DNA"/>
</dbReference>
<reference evidence="2" key="1">
    <citation type="submission" date="2023-03" db="EMBL/GenBank/DDBJ databases">
        <title>Massive genome expansion in bonnet fungi (Mycena s.s.) driven by repeated elements and novel gene families across ecological guilds.</title>
        <authorList>
            <consortium name="Lawrence Berkeley National Laboratory"/>
            <person name="Harder C.B."/>
            <person name="Miyauchi S."/>
            <person name="Viragh M."/>
            <person name="Kuo A."/>
            <person name="Thoen E."/>
            <person name="Andreopoulos B."/>
            <person name="Lu D."/>
            <person name="Skrede I."/>
            <person name="Drula E."/>
            <person name="Henrissat B."/>
            <person name="Morin E."/>
            <person name="Kohler A."/>
            <person name="Barry K."/>
            <person name="LaButti K."/>
            <person name="Morin E."/>
            <person name="Salamov A."/>
            <person name="Lipzen A."/>
            <person name="Mereny Z."/>
            <person name="Hegedus B."/>
            <person name="Baldrian P."/>
            <person name="Stursova M."/>
            <person name="Weitz H."/>
            <person name="Taylor A."/>
            <person name="Grigoriev I.V."/>
            <person name="Nagy L.G."/>
            <person name="Martin F."/>
            <person name="Kauserud H."/>
        </authorList>
    </citation>
    <scope>NUCLEOTIDE SEQUENCE</scope>
    <source>
        <strain evidence="2">CBHHK067</strain>
    </source>
</reference>
<dbReference type="PANTHER" id="PTHR19959">
    <property type="entry name" value="KINESIN LIGHT CHAIN"/>
    <property type="match status" value="1"/>
</dbReference>
<dbReference type="InterPro" id="IPR024983">
    <property type="entry name" value="CHAT_dom"/>
</dbReference>
<organism evidence="2 3">
    <name type="scientific">Mycena rosella</name>
    <name type="common">Pink bonnet</name>
    <name type="synonym">Agaricus rosellus</name>
    <dbReference type="NCBI Taxonomy" id="1033263"/>
    <lineage>
        <taxon>Eukaryota</taxon>
        <taxon>Fungi</taxon>
        <taxon>Dikarya</taxon>
        <taxon>Basidiomycota</taxon>
        <taxon>Agaricomycotina</taxon>
        <taxon>Agaricomycetes</taxon>
        <taxon>Agaricomycetidae</taxon>
        <taxon>Agaricales</taxon>
        <taxon>Marasmiineae</taxon>
        <taxon>Mycenaceae</taxon>
        <taxon>Mycena</taxon>
    </lineage>
</organism>
<accession>A0AAD7GLB3</accession>
<gene>
    <name evidence="2" type="ORF">B0H17DRAFT_1200005</name>
</gene>
<comment type="caution">
    <text evidence="2">The sequence shown here is derived from an EMBL/GenBank/DDBJ whole genome shotgun (WGS) entry which is preliminary data.</text>
</comment>
<keyword evidence="3" id="KW-1185">Reference proteome</keyword>
<dbReference type="SUPFAM" id="SSF48452">
    <property type="entry name" value="TPR-like"/>
    <property type="match status" value="2"/>
</dbReference>
<name>A0AAD7GLB3_MYCRO</name>
<dbReference type="Pfam" id="PF12770">
    <property type="entry name" value="CHAT"/>
    <property type="match status" value="1"/>
</dbReference>
<evidence type="ECO:0000259" key="1">
    <source>
        <dbReference type="Pfam" id="PF12770"/>
    </source>
</evidence>
<dbReference type="InterPro" id="IPR011990">
    <property type="entry name" value="TPR-like_helical_dom_sf"/>
</dbReference>
<protein>
    <submittedName>
        <fullName evidence="2">CHAT domain-containing protein</fullName>
    </submittedName>
</protein>
<dbReference type="SUPFAM" id="SSF81901">
    <property type="entry name" value="HCP-like"/>
    <property type="match status" value="1"/>
</dbReference>
<dbReference type="PANTHER" id="PTHR19959:SF119">
    <property type="entry name" value="FUNGAL LIPASE-LIKE DOMAIN-CONTAINING PROTEIN"/>
    <property type="match status" value="1"/>
</dbReference>
<feature type="domain" description="CHAT" evidence="1">
    <location>
        <begin position="1233"/>
        <end position="1455"/>
    </location>
</feature>